<dbReference type="AlphaFoldDB" id="A0A1H6F6T5"/>
<proteinExistence type="predicted"/>
<reference evidence="1 2" key="1">
    <citation type="submission" date="2016-10" db="EMBL/GenBank/DDBJ databases">
        <authorList>
            <person name="de Groot N.N."/>
        </authorList>
    </citation>
    <scope>NUCLEOTIDE SEQUENCE [LARGE SCALE GENOMIC DNA]</scope>
    <source>
        <strain evidence="1">MBHS1</strain>
    </source>
</reference>
<organism evidence="1 2">
    <name type="scientific">Candidatus Venteria ishoeyi</name>
    <dbReference type="NCBI Taxonomy" id="1899563"/>
    <lineage>
        <taxon>Bacteria</taxon>
        <taxon>Pseudomonadati</taxon>
        <taxon>Pseudomonadota</taxon>
        <taxon>Gammaproteobacteria</taxon>
        <taxon>Thiotrichales</taxon>
        <taxon>Thiotrichaceae</taxon>
        <taxon>Venteria</taxon>
    </lineage>
</organism>
<dbReference type="RefSeq" id="WP_103918999.1">
    <property type="nucleotide sequence ID" value="NZ_FMSV02000139.1"/>
</dbReference>
<evidence type="ECO:0000313" key="2">
    <source>
        <dbReference type="Proteomes" id="UP000236724"/>
    </source>
</evidence>
<protein>
    <submittedName>
        <fullName evidence="1">Uncharacterized protein</fullName>
    </submittedName>
</protein>
<name>A0A1H6F6T5_9GAMM</name>
<accession>A0A1H6F6T5</accession>
<dbReference type="EMBL" id="FMSV02000139">
    <property type="protein sequence ID" value="SEH05009.1"/>
    <property type="molecule type" value="Genomic_DNA"/>
</dbReference>
<keyword evidence="2" id="KW-1185">Reference proteome</keyword>
<dbReference type="Proteomes" id="UP000236724">
    <property type="component" value="Unassembled WGS sequence"/>
</dbReference>
<evidence type="ECO:0000313" key="1">
    <source>
        <dbReference type="EMBL" id="SEH05009.1"/>
    </source>
</evidence>
<gene>
    <name evidence="1" type="ORF">MBHS_00862</name>
</gene>
<dbReference type="OrthoDB" id="9797653at2"/>
<sequence length="141" mass="16173">MLGTDVLSTWELFLGEISRNISPDKDGIENNLKFLVDRNACAVEYFNAIVSVRYMAAYEQAINEYLHPPTEFKQANIKAELIHFGSLFESLSGILLSNLYNREFTLVQRTLSSHNNFERRTGSPLRTASPEVIICFYQLLY</sequence>